<dbReference type="SMART" id="SM00898">
    <property type="entry name" value="Fapy_DNA_glyco"/>
    <property type="match status" value="1"/>
</dbReference>
<evidence type="ECO:0000256" key="5">
    <source>
        <dbReference type="ARBA" id="ARBA00022771"/>
    </source>
</evidence>
<keyword evidence="8" id="KW-0238">DNA-binding</keyword>
<dbReference type="GO" id="GO:0008270">
    <property type="term" value="F:zinc ion binding"/>
    <property type="evidence" value="ECO:0007669"/>
    <property type="project" value="UniProtKB-KW"/>
</dbReference>
<evidence type="ECO:0000256" key="4">
    <source>
        <dbReference type="ARBA" id="ARBA00022763"/>
    </source>
</evidence>
<keyword evidence="10" id="KW-0456">Lyase</keyword>
<evidence type="ECO:0000256" key="2">
    <source>
        <dbReference type="ARBA" id="ARBA00012720"/>
    </source>
</evidence>
<dbReference type="Gene3D" id="1.10.8.50">
    <property type="match status" value="1"/>
</dbReference>
<dbReference type="PROSITE" id="PS01242">
    <property type="entry name" value="ZF_FPG_1"/>
    <property type="match status" value="1"/>
</dbReference>
<dbReference type="Pfam" id="PF06831">
    <property type="entry name" value="H2TH"/>
    <property type="match status" value="1"/>
</dbReference>
<evidence type="ECO:0000259" key="16">
    <source>
        <dbReference type="PROSITE" id="PS51068"/>
    </source>
</evidence>
<keyword evidence="7" id="KW-0862">Zinc</keyword>
<dbReference type="SUPFAM" id="SSF46946">
    <property type="entry name" value="S13-like H2TH domain"/>
    <property type="match status" value="1"/>
</dbReference>
<evidence type="ECO:0000313" key="18">
    <source>
        <dbReference type="Proteomes" id="UP001155241"/>
    </source>
</evidence>
<dbReference type="PANTHER" id="PTHR42697:SF1">
    <property type="entry name" value="ENDONUCLEASE 8"/>
    <property type="match status" value="1"/>
</dbReference>
<protein>
    <recommendedName>
        <fullName evidence="2">DNA-(apurinic or apyrimidinic site) lyase</fullName>
        <ecNumber evidence="2">4.2.99.18</ecNumber>
    </recommendedName>
</protein>
<dbReference type="InterPro" id="IPR010979">
    <property type="entry name" value="Ribosomal_uS13-like_H2TH"/>
</dbReference>
<dbReference type="InterPro" id="IPR000214">
    <property type="entry name" value="Znf_DNA_glyclase/AP_lyase"/>
</dbReference>
<evidence type="ECO:0000256" key="1">
    <source>
        <dbReference type="ARBA" id="ARBA00009409"/>
    </source>
</evidence>
<reference evidence="17" key="1">
    <citation type="submission" date="2022-06" db="EMBL/GenBank/DDBJ databases">
        <title>Aeoliella straminimaris, a novel planctomycete from sediments.</title>
        <authorList>
            <person name="Vitorino I.R."/>
            <person name="Lage O.M."/>
        </authorList>
    </citation>
    <scope>NUCLEOTIDE SEQUENCE</scope>
    <source>
        <strain evidence="17">ICT_H6.2</strain>
    </source>
</reference>
<accession>A0A9X2FI93</accession>
<dbReference type="GO" id="GO:0140078">
    <property type="term" value="F:class I DNA-(apurinic or apyrimidinic site) endonuclease activity"/>
    <property type="evidence" value="ECO:0007669"/>
    <property type="project" value="UniProtKB-EC"/>
</dbReference>
<dbReference type="PROSITE" id="PS51068">
    <property type="entry name" value="FPG_CAT"/>
    <property type="match status" value="1"/>
</dbReference>
<dbReference type="GO" id="GO:0000703">
    <property type="term" value="F:oxidized pyrimidine nucleobase lesion DNA N-glycosylase activity"/>
    <property type="evidence" value="ECO:0007669"/>
    <property type="project" value="TreeGrafter"/>
</dbReference>
<evidence type="ECO:0000313" key="17">
    <source>
        <dbReference type="EMBL" id="MCO6046896.1"/>
    </source>
</evidence>
<evidence type="ECO:0000256" key="7">
    <source>
        <dbReference type="ARBA" id="ARBA00022833"/>
    </source>
</evidence>
<keyword evidence="3" id="KW-0479">Metal-binding</keyword>
<evidence type="ECO:0000256" key="6">
    <source>
        <dbReference type="ARBA" id="ARBA00022801"/>
    </source>
</evidence>
<keyword evidence="9" id="KW-0234">DNA repair</keyword>
<evidence type="ECO:0000256" key="8">
    <source>
        <dbReference type="ARBA" id="ARBA00023125"/>
    </source>
</evidence>
<dbReference type="InterPro" id="IPR015886">
    <property type="entry name" value="H2TH_FPG"/>
</dbReference>
<keyword evidence="18" id="KW-1185">Reference proteome</keyword>
<comment type="catalytic activity">
    <reaction evidence="13">
        <text>2'-deoxyribonucleotide-(2'-deoxyribose 5'-phosphate)-2'-deoxyribonucleotide-DNA = a 3'-end 2'-deoxyribonucleotide-(2,3-dehydro-2,3-deoxyribose 5'-phosphate)-DNA + a 5'-end 5'-phospho-2'-deoxyribonucleoside-DNA + H(+)</text>
        <dbReference type="Rhea" id="RHEA:66592"/>
        <dbReference type="Rhea" id="RHEA-COMP:13180"/>
        <dbReference type="Rhea" id="RHEA-COMP:16897"/>
        <dbReference type="Rhea" id="RHEA-COMP:17067"/>
        <dbReference type="ChEBI" id="CHEBI:15378"/>
        <dbReference type="ChEBI" id="CHEBI:136412"/>
        <dbReference type="ChEBI" id="CHEBI:157695"/>
        <dbReference type="ChEBI" id="CHEBI:167181"/>
        <dbReference type="EC" id="4.2.99.18"/>
    </reaction>
</comment>
<dbReference type="InterPro" id="IPR015887">
    <property type="entry name" value="DNA_glyclase_Znf_dom_DNA_BS"/>
</dbReference>
<dbReference type="Proteomes" id="UP001155241">
    <property type="component" value="Unassembled WGS sequence"/>
</dbReference>
<keyword evidence="5 14" id="KW-0863">Zinc-finger</keyword>
<keyword evidence="4" id="KW-0227">DNA damage</keyword>
<keyword evidence="11" id="KW-0511">Multifunctional enzyme</keyword>
<evidence type="ECO:0000256" key="14">
    <source>
        <dbReference type="PROSITE-ProRule" id="PRU00391"/>
    </source>
</evidence>
<dbReference type="PROSITE" id="PS51066">
    <property type="entry name" value="ZF_FPG_2"/>
    <property type="match status" value="1"/>
</dbReference>
<dbReference type="GO" id="GO:0003684">
    <property type="term" value="F:damaged DNA binding"/>
    <property type="evidence" value="ECO:0007669"/>
    <property type="project" value="InterPro"/>
</dbReference>
<dbReference type="Gene3D" id="3.20.190.10">
    <property type="entry name" value="MutM-like, N-terminal"/>
    <property type="match status" value="1"/>
</dbReference>
<dbReference type="GO" id="GO:0006284">
    <property type="term" value="P:base-excision repair"/>
    <property type="evidence" value="ECO:0007669"/>
    <property type="project" value="InterPro"/>
</dbReference>
<evidence type="ECO:0000256" key="12">
    <source>
        <dbReference type="ARBA" id="ARBA00023295"/>
    </source>
</evidence>
<dbReference type="SUPFAM" id="SSF81624">
    <property type="entry name" value="N-terminal domain of MutM-like DNA repair proteins"/>
    <property type="match status" value="1"/>
</dbReference>
<comment type="similarity">
    <text evidence="1">Belongs to the FPG family.</text>
</comment>
<dbReference type="EMBL" id="JAMXLR010000077">
    <property type="protein sequence ID" value="MCO6046896.1"/>
    <property type="molecule type" value="Genomic_DNA"/>
</dbReference>
<gene>
    <name evidence="17" type="ORF">NG895_23600</name>
</gene>
<dbReference type="PANTHER" id="PTHR42697">
    <property type="entry name" value="ENDONUCLEASE 8"/>
    <property type="match status" value="1"/>
</dbReference>
<feature type="domain" description="Formamidopyrimidine-DNA glycosylase catalytic" evidence="16">
    <location>
        <begin position="2"/>
        <end position="90"/>
    </location>
</feature>
<dbReference type="EC" id="4.2.99.18" evidence="2"/>
<evidence type="ECO:0000256" key="9">
    <source>
        <dbReference type="ARBA" id="ARBA00023204"/>
    </source>
</evidence>
<dbReference type="RefSeq" id="WP_252855004.1">
    <property type="nucleotide sequence ID" value="NZ_JAMXLR010000077.1"/>
</dbReference>
<dbReference type="Pfam" id="PF01149">
    <property type="entry name" value="Fapy_DNA_glyco"/>
    <property type="match status" value="1"/>
</dbReference>
<evidence type="ECO:0000256" key="3">
    <source>
        <dbReference type="ARBA" id="ARBA00022723"/>
    </source>
</evidence>
<dbReference type="SUPFAM" id="SSF57716">
    <property type="entry name" value="Glucocorticoid receptor-like (DNA-binding domain)"/>
    <property type="match status" value="1"/>
</dbReference>
<keyword evidence="6" id="KW-0378">Hydrolase</keyword>
<proteinExistence type="inferred from homology"/>
<evidence type="ECO:0000256" key="10">
    <source>
        <dbReference type="ARBA" id="ARBA00023239"/>
    </source>
</evidence>
<comment type="caution">
    <text evidence="17">The sequence shown here is derived from an EMBL/GenBank/DDBJ whole genome shotgun (WGS) entry which is preliminary data.</text>
</comment>
<dbReference type="AlphaFoldDB" id="A0A9X2FI93"/>
<feature type="domain" description="FPG-type" evidence="15">
    <location>
        <begin position="224"/>
        <end position="260"/>
    </location>
</feature>
<sequence>MPEGDTIHRTAITLRPWLVGKKILAADGWSDWLEFASLVDREVTAIEARGKHLLLHLDDARVVHGHSGMTGSWHLYPHGERWLKPARRAALVLETDQLAVVFFNPNVLELLSPTQLRRHPHLSRLGPDLLGEQLDVEEVIARFRTQNHAPIGEAVMNQTLCCGIGNIYKSELLFLQNIDPFAPVAQLDDLALADLLDLARDLMQHNLQGPTRTTRFAGDGGKLWVYGRRGEPCYLCGTNIRLRRQGDLGRTTYWCSSCQPPADGSTQPQAEEHDQA</sequence>
<name>A0A9X2FI93_9BACT</name>
<dbReference type="SMART" id="SM01232">
    <property type="entry name" value="H2TH"/>
    <property type="match status" value="1"/>
</dbReference>
<organism evidence="17 18">
    <name type="scientific">Aeoliella straminimaris</name>
    <dbReference type="NCBI Taxonomy" id="2954799"/>
    <lineage>
        <taxon>Bacteria</taxon>
        <taxon>Pseudomonadati</taxon>
        <taxon>Planctomycetota</taxon>
        <taxon>Planctomycetia</taxon>
        <taxon>Pirellulales</taxon>
        <taxon>Lacipirellulaceae</taxon>
        <taxon>Aeoliella</taxon>
    </lineage>
</organism>
<dbReference type="CDD" id="cd08971">
    <property type="entry name" value="AcNei2_N"/>
    <property type="match status" value="1"/>
</dbReference>
<dbReference type="InterPro" id="IPR035937">
    <property type="entry name" value="FPG_N"/>
</dbReference>
<keyword evidence="12" id="KW-0326">Glycosidase</keyword>
<evidence type="ECO:0000256" key="11">
    <source>
        <dbReference type="ARBA" id="ARBA00023268"/>
    </source>
</evidence>
<evidence type="ECO:0000259" key="15">
    <source>
        <dbReference type="PROSITE" id="PS51066"/>
    </source>
</evidence>
<dbReference type="InterPro" id="IPR012319">
    <property type="entry name" value="FPG_cat"/>
</dbReference>
<evidence type="ECO:0000256" key="13">
    <source>
        <dbReference type="ARBA" id="ARBA00044632"/>
    </source>
</evidence>
<dbReference type="InterPro" id="IPR044090">
    <property type="entry name" value="Nei2_N"/>
</dbReference>